<comment type="caution">
    <text evidence="4">The sequence shown here is derived from an EMBL/GenBank/DDBJ whole genome shotgun (WGS) entry which is preliminary data.</text>
</comment>
<dbReference type="InterPro" id="IPR015915">
    <property type="entry name" value="Kelch-typ_b-propeller"/>
</dbReference>
<feature type="region of interest" description="Disordered" evidence="3">
    <location>
        <begin position="86"/>
        <end position="135"/>
    </location>
</feature>
<feature type="compositionally biased region" description="Low complexity" evidence="3">
    <location>
        <begin position="115"/>
        <end position="135"/>
    </location>
</feature>
<reference evidence="5" key="1">
    <citation type="journal article" date="2023" name="Commun. Biol.">
        <title>Genome analysis of Parmales, the sister group of diatoms, reveals the evolutionary specialization of diatoms from phago-mixotrophs to photoautotrophs.</title>
        <authorList>
            <person name="Ban H."/>
            <person name="Sato S."/>
            <person name="Yoshikawa S."/>
            <person name="Yamada K."/>
            <person name="Nakamura Y."/>
            <person name="Ichinomiya M."/>
            <person name="Sato N."/>
            <person name="Blanc-Mathieu R."/>
            <person name="Endo H."/>
            <person name="Kuwata A."/>
            <person name="Ogata H."/>
        </authorList>
    </citation>
    <scope>NUCLEOTIDE SEQUENCE [LARGE SCALE GENOMIC DNA]</scope>
    <source>
        <strain evidence="5">NIES 3701</strain>
    </source>
</reference>
<protein>
    <recommendedName>
        <fullName evidence="6">Galactose oxidase</fullName>
    </recommendedName>
</protein>
<sequence>MPSITLTIDNVSFSLKQSTTSSSINFDPLPNGGYIVRLKDFTGVLEVATVLDSIEDVKYEPPHHAASKVNTPAKLSALPIVSAVKANPNPNPDVDLDLPPSPPLPIAQSTEVASPRAAYLPPTAPTAPTATSASTATKILKKKKRKISYSSSSVIVKSAAQRKEEKETTPVTSNTSSSKKSKSKKTKKEKEKNQPTMSQFCVKEEPSGPRSQAGPFSSAFNLSSSATQEAFTGTNTSDATVRADDREQLSLSMNYHGTDPFSPGPGPAPPTPRWGHTTTMIDNNRIIVYGGQCVEEDGEVIMSDLTIYDLEKREWEDPLNCDGIPRQWHTSTYIPERQLLVAFGGETTTTTAGKSKSEITDEVMVLDVDMMLWYPPKVSGDVPSGRSGHSATMLPSRELVIFGGNKNGRWHSSFACLDTFSWSWTQPSAQGNAPKPRAYHTATAVGNKIVIFGGNDKQGVLDSLCVLERIEGEGDKGWRWSNPNVLGTGPAGRTGHSAVALDDDNILIHGGWDPYVEGDEEVMFKDSFILDVNKWTWRAGPTMKYLGDVGGGRNGGPRRAGAEAVLVPGGEVWTFGGRLEGDRFGDDWQLLNAAPYVISSAGPRSAPTVNGSIM</sequence>
<feature type="region of interest" description="Disordered" evidence="3">
    <location>
        <begin position="151"/>
        <end position="219"/>
    </location>
</feature>
<evidence type="ECO:0000313" key="4">
    <source>
        <dbReference type="EMBL" id="GMH93087.1"/>
    </source>
</evidence>
<dbReference type="SUPFAM" id="SSF117281">
    <property type="entry name" value="Kelch motif"/>
    <property type="match status" value="1"/>
</dbReference>
<evidence type="ECO:0000256" key="2">
    <source>
        <dbReference type="ARBA" id="ARBA00022737"/>
    </source>
</evidence>
<dbReference type="OrthoDB" id="10251809at2759"/>
<evidence type="ECO:0000256" key="1">
    <source>
        <dbReference type="ARBA" id="ARBA00022441"/>
    </source>
</evidence>
<name>A0A9W7BMF4_9STRA</name>
<proteinExistence type="predicted"/>
<dbReference type="PANTHER" id="PTHR46093">
    <property type="entry name" value="ACYL-COA-BINDING DOMAIN-CONTAINING PROTEIN 5"/>
    <property type="match status" value="1"/>
</dbReference>
<keyword evidence="5" id="KW-1185">Reference proteome</keyword>
<gene>
    <name evidence="4" type="ORF">TrST_g13715</name>
</gene>
<dbReference type="Gene3D" id="2.120.10.80">
    <property type="entry name" value="Kelch-type beta propeller"/>
    <property type="match status" value="2"/>
</dbReference>
<dbReference type="Proteomes" id="UP001165085">
    <property type="component" value="Unassembled WGS sequence"/>
</dbReference>
<dbReference type="EMBL" id="BRXY01000408">
    <property type="protein sequence ID" value="GMH93087.1"/>
    <property type="molecule type" value="Genomic_DNA"/>
</dbReference>
<dbReference type="AlphaFoldDB" id="A0A9W7BMF4"/>
<accession>A0A9W7BMF4</accession>
<evidence type="ECO:0000256" key="3">
    <source>
        <dbReference type="SAM" id="MobiDB-lite"/>
    </source>
</evidence>
<evidence type="ECO:0000313" key="5">
    <source>
        <dbReference type="Proteomes" id="UP001165085"/>
    </source>
</evidence>
<organism evidence="4 5">
    <name type="scientific">Triparma strigata</name>
    <dbReference type="NCBI Taxonomy" id="1606541"/>
    <lineage>
        <taxon>Eukaryota</taxon>
        <taxon>Sar</taxon>
        <taxon>Stramenopiles</taxon>
        <taxon>Ochrophyta</taxon>
        <taxon>Bolidophyceae</taxon>
        <taxon>Parmales</taxon>
        <taxon>Triparmaceae</taxon>
        <taxon>Triparma</taxon>
    </lineage>
</organism>
<dbReference type="Pfam" id="PF24681">
    <property type="entry name" value="Kelch_KLHDC2_KLHL20_DRC7"/>
    <property type="match status" value="1"/>
</dbReference>
<keyword evidence="1" id="KW-0880">Kelch repeat</keyword>
<dbReference type="PANTHER" id="PTHR46093:SF3">
    <property type="entry name" value="ACYL-COA-BINDING DOMAIN-CONTAINING PROTEIN 4"/>
    <property type="match status" value="1"/>
</dbReference>
<evidence type="ECO:0008006" key="6">
    <source>
        <dbReference type="Google" id="ProtNLM"/>
    </source>
</evidence>
<keyword evidence="2" id="KW-0677">Repeat</keyword>